<keyword evidence="2" id="KW-1185">Reference proteome</keyword>
<protein>
    <recommendedName>
        <fullName evidence="3">DUF1618 domain-containing protein</fullName>
    </recommendedName>
</protein>
<dbReference type="PANTHER" id="PTHR33074">
    <property type="entry name" value="EXPRESSED PROTEIN-RELATED"/>
    <property type="match status" value="1"/>
</dbReference>
<proteinExistence type="predicted"/>
<dbReference type="PANTHER" id="PTHR33074:SF127">
    <property type="entry name" value="OS04G0388000 PROTEIN"/>
    <property type="match status" value="1"/>
</dbReference>
<dbReference type="EMBL" id="RWGY01000009">
    <property type="protein sequence ID" value="TVU34616.1"/>
    <property type="molecule type" value="Genomic_DNA"/>
</dbReference>
<dbReference type="AlphaFoldDB" id="A0A5J9VF46"/>
<comment type="caution">
    <text evidence="1">The sequence shown here is derived from an EMBL/GenBank/DDBJ whole genome shotgun (WGS) entry which is preliminary data.</text>
</comment>
<accession>A0A5J9VF46</accession>
<gene>
    <name evidence="1" type="ORF">EJB05_16455</name>
</gene>
<name>A0A5J9VF46_9POAL</name>
<dbReference type="Proteomes" id="UP000324897">
    <property type="component" value="Unassembled WGS sequence"/>
</dbReference>
<evidence type="ECO:0000313" key="1">
    <source>
        <dbReference type="EMBL" id="TVU34616.1"/>
    </source>
</evidence>
<evidence type="ECO:0000313" key="2">
    <source>
        <dbReference type="Proteomes" id="UP000324897"/>
    </source>
</evidence>
<organism evidence="1 2">
    <name type="scientific">Eragrostis curvula</name>
    <name type="common">weeping love grass</name>
    <dbReference type="NCBI Taxonomy" id="38414"/>
    <lineage>
        <taxon>Eukaryota</taxon>
        <taxon>Viridiplantae</taxon>
        <taxon>Streptophyta</taxon>
        <taxon>Embryophyta</taxon>
        <taxon>Tracheophyta</taxon>
        <taxon>Spermatophyta</taxon>
        <taxon>Magnoliopsida</taxon>
        <taxon>Liliopsida</taxon>
        <taxon>Poales</taxon>
        <taxon>Poaceae</taxon>
        <taxon>PACMAD clade</taxon>
        <taxon>Chloridoideae</taxon>
        <taxon>Eragrostideae</taxon>
        <taxon>Eragrostidinae</taxon>
        <taxon>Eragrostis</taxon>
    </lineage>
</organism>
<feature type="non-terminal residue" evidence="1">
    <location>
        <position position="1"/>
    </location>
</feature>
<sequence>MPTTPALARRSFACSPRRSDFPAWILLDGRAHIGRHDVDETTTAETVASAGRPIKVSLVAVDPPGVSRCVVHCADLSTTTPNSRQPVLVTGAGGRFLLLRVPFPERLITDVFVYRACPTTPALHLVPRPYPLGLRFDHVGVLPCGNGDDDGFNNHCLVVVPELRIEDIGPASYYDLHVFSTETQSWSTIAARVVGSVGGCELLIQFHLTKVLAVGGGGVLAWIDLRHGIPLCDVLAEDPEMRLLVEMESHLHVTLNDSGRGATTTTRGGTWTATVFERTVCSDKWEKRCAVNSTDLAPAADSISLPDVIWSYEENKMKRVVCRDPVLGVCGQNVVYMICRLDARDSKGWVLPVDTERKELGKAMAFSAERYSFDHTYIQLDFSKYLGKATGNQ</sequence>
<dbReference type="Gramene" id="TVU34616">
    <property type="protein sequence ID" value="TVU34616"/>
    <property type="gene ID" value="EJB05_16455"/>
</dbReference>
<evidence type="ECO:0008006" key="3">
    <source>
        <dbReference type="Google" id="ProtNLM"/>
    </source>
</evidence>
<reference evidence="1 2" key="1">
    <citation type="journal article" date="2019" name="Sci. Rep.">
        <title>A high-quality genome of Eragrostis curvula grass provides insights into Poaceae evolution and supports new strategies to enhance forage quality.</title>
        <authorList>
            <person name="Carballo J."/>
            <person name="Santos B.A.C.M."/>
            <person name="Zappacosta D."/>
            <person name="Garbus I."/>
            <person name="Selva J.P."/>
            <person name="Gallo C.A."/>
            <person name="Diaz A."/>
            <person name="Albertini E."/>
            <person name="Caccamo M."/>
            <person name="Echenique V."/>
        </authorList>
    </citation>
    <scope>NUCLEOTIDE SEQUENCE [LARGE SCALE GENOMIC DNA]</scope>
    <source>
        <strain evidence="2">cv. Victoria</strain>
        <tissue evidence="1">Leaf</tissue>
    </source>
</reference>
<dbReference type="OrthoDB" id="687208at2759"/>